<feature type="compositionally biased region" description="Basic and acidic residues" evidence="1">
    <location>
        <begin position="112"/>
        <end position="121"/>
    </location>
</feature>
<dbReference type="InterPro" id="IPR002763">
    <property type="entry name" value="DUF72"/>
</dbReference>
<name>A0ABS0JFY8_9ACTN</name>
<dbReference type="PANTHER" id="PTHR30348:SF4">
    <property type="entry name" value="DUF72 DOMAIN-CONTAINING PROTEIN"/>
    <property type="match status" value="1"/>
</dbReference>
<proteinExistence type="predicted"/>
<dbReference type="InterPro" id="IPR036520">
    <property type="entry name" value="UPF0759_sf"/>
</dbReference>
<dbReference type="PANTHER" id="PTHR30348">
    <property type="entry name" value="UNCHARACTERIZED PROTEIN YECE"/>
    <property type="match status" value="1"/>
</dbReference>
<gene>
    <name evidence="2" type="ORF">IW248_002274</name>
</gene>
<dbReference type="SUPFAM" id="SSF117396">
    <property type="entry name" value="TM1631-like"/>
    <property type="match status" value="1"/>
</dbReference>
<dbReference type="Pfam" id="PF01904">
    <property type="entry name" value="DUF72"/>
    <property type="match status" value="1"/>
</dbReference>
<sequence>MILVGTSGWQYRDWRGRFYPQRLPQRLWLEHFAAGFATVEVNNAFYRLPERDTFAAWRARTPADFCVAVKMSRYLTHIKRLRDPAEPVARFLGRATAGTANAANSNMKTKRLSTESDFSTR</sequence>
<evidence type="ECO:0000313" key="3">
    <source>
        <dbReference type="Proteomes" id="UP000614915"/>
    </source>
</evidence>
<reference evidence="2 3" key="1">
    <citation type="submission" date="2020-11" db="EMBL/GenBank/DDBJ databases">
        <title>Sequencing the genomes of 1000 actinobacteria strains.</title>
        <authorList>
            <person name="Klenk H.-P."/>
        </authorList>
    </citation>
    <scope>NUCLEOTIDE SEQUENCE [LARGE SCALE GENOMIC DNA]</scope>
    <source>
        <strain evidence="2 3">DSM 101692</strain>
    </source>
</reference>
<protein>
    <submittedName>
        <fullName evidence="2">Uncharacterized protein YecE (DUF72 family)</fullName>
    </submittedName>
</protein>
<keyword evidence="3" id="KW-1185">Reference proteome</keyword>
<evidence type="ECO:0000256" key="1">
    <source>
        <dbReference type="SAM" id="MobiDB-lite"/>
    </source>
</evidence>
<dbReference type="Gene3D" id="3.20.20.410">
    <property type="entry name" value="Protein of unknown function UPF0759"/>
    <property type="match status" value="1"/>
</dbReference>
<evidence type="ECO:0000313" key="2">
    <source>
        <dbReference type="EMBL" id="MBG6065987.1"/>
    </source>
</evidence>
<dbReference type="Proteomes" id="UP000614915">
    <property type="component" value="Unassembled WGS sequence"/>
</dbReference>
<dbReference type="EMBL" id="JADOTX010000001">
    <property type="protein sequence ID" value="MBG6065987.1"/>
    <property type="molecule type" value="Genomic_DNA"/>
</dbReference>
<accession>A0ABS0JFY8</accession>
<organism evidence="2 3">
    <name type="scientific">Micromonospora ureilytica</name>
    <dbReference type="NCBI Taxonomy" id="709868"/>
    <lineage>
        <taxon>Bacteria</taxon>
        <taxon>Bacillati</taxon>
        <taxon>Actinomycetota</taxon>
        <taxon>Actinomycetes</taxon>
        <taxon>Micromonosporales</taxon>
        <taxon>Micromonosporaceae</taxon>
        <taxon>Micromonospora</taxon>
    </lineage>
</organism>
<comment type="caution">
    <text evidence="2">The sequence shown here is derived from an EMBL/GenBank/DDBJ whole genome shotgun (WGS) entry which is preliminary data.</text>
</comment>
<feature type="region of interest" description="Disordered" evidence="1">
    <location>
        <begin position="102"/>
        <end position="121"/>
    </location>
</feature>